<proteinExistence type="predicted"/>
<comment type="caution">
    <text evidence="4">The sequence shown here is derived from an EMBL/GenBank/DDBJ whole genome shotgun (WGS) entry which is preliminary data.</text>
</comment>
<dbReference type="InterPro" id="IPR010981">
    <property type="entry name" value="SinR/SinI_dimer_dom"/>
</dbReference>
<dbReference type="InterPro" id="IPR010982">
    <property type="entry name" value="Lambda_DNA-bd_dom_sf"/>
</dbReference>
<dbReference type="SUPFAM" id="SSF47413">
    <property type="entry name" value="lambda repressor-like DNA-binding domains"/>
    <property type="match status" value="1"/>
</dbReference>
<evidence type="ECO:0000259" key="3">
    <source>
        <dbReference type="PROSITE" id="PS51500"/>
    </source>
</evidence>
<dbReference type="CDD" id="cd00093">
    <property type="entry name" value="HTH_XRE"/>
    <property type="match status" value="1"/>
</dbReference>
<dbReference type="PROSITE" id="PS50943">
    <property type="entry name" value="HTH_CROC1"/>
    <property type="match status" value="1"/>
</dbReference>
<dbReference type="EMBL" id="WHNY01000041">
    <property type="protein sequence ID" value="NOU65201.1"/>
    <property type="molecule type" value="Genomic_DNA"/>
</dbReference>
<dbReference type="InterPro" id="IPR001387">
    <property type="entry name" value="Cro/C1-type_HTH"/>
</dbReference>
<keyword evidence="5" id="KW-1185">Reference proteome</keyword>
<dbReference type="Proteomes" id="UP000653578">
    <property type="component" value="Unassembled WGS sequence"/>
</dbReference>
<dbReference type="Pfam" id="PF01381">
    <property type="entry name" value="HTH_3"/>
    <property type="match status" value="1"/>
</dbReference>
<reference evidence="4 5" key="1">
    <citation type="submission" date="2019-10" db="EMBL/GenBank/DDBJ databases">
        <title>Description of Paenibacillus humi sp. nov.</title>
        <authorList>
            <person name="Carlier A."/>
            <person name="Qi S."/>
        </authorList>
    </citation>
    <scope>NUCLEOTIDE SEQUENCE [LARGE SCALE GENOMIC DNA]</scope>
    <source>
        <strain evidence="4 5">LMG 31461</strain>
    </source>
</reference>
<evidence type="ECO:0000313" key="4">
    <source>
        <dbReference type="EMBL" id="NOU65201.1"/>
    </source>
</evidence>
<dbReference type="SMART" id="SM00530">
    <property type="entry name" value="HTH_XRE"/>
    <property type="match status" value="1"/>
</dbReference>
<accession>A0ABX1X9Z1</accession>
<dbReference type="RefSeq" id="WP_171631090.1">
    <property type="nucleotide sequence ID" value="NZ_WHNY01000041.1"/>
</dbReference>
<dbReference type="Gene3D" id="1.10.260.40">
    <property type="entry name" value="lambda repressor-like DNA-binding domains"/>
    <property type="match status" value="1"/>
</dbReference>
<feature type="domain" description="Sin" evidence="3">
    <location>
        <begin position="66"/>
        <end position="104"/>
    </location>
</feature>
<dbReference type="InterPro" id="IPR036281">
    <property type="entry name" value="SinR/SinI_dimer_dom_sf"/>
</dbReference>
<evidence type="ECO:0000313" key="5">
    <source>
        <dbReference type="Proteomes" id="UP000653578"/>
    </source>
</evidence>
<protein>
    <submittedName>
        <fullName evidence="4">Helix-turn-helix domain-containing protein</fullName>
    </submittedName>
</protein>
<dbReference type="InterPro" id="IPR050807">
    <property type="entry name" value="TransReg_Diox_bact_type"/>
</dbReference>
<organism evidence="4 5">
    <name type="scientific">Paenibacillus plantarum</name>
    <dbReference type="NCBI Taxonomy" id="2654975"/>
    <lineage>
        <taxon>Bacteria</taxon>
        <taxon>Bacillati</taxon>
        <taxon>Bacillota</taxon>
        <taxon>Bacilli</taxon>
        <taxon>Bacillales</taxon>
        <taxon>Paenibacillaceae</taxon>
        <taxon>Paenibacillus</taxon>
    </lineage>
</organism>
<dbReference type="PANTHER" id="PTHR46797:SF13">
    <property type="entry name" value="HTH-TYPE TRANSCRIPTIONAL REGULATOR SINR"/>
    <property type="match status" value="1"/>
</dbReference>
<feature type="domain" description="HTH cro/C1-type" evidence="2">
    <location>
        <begin position="6"/>
        <end position="61"/>
    </location>
</feature>
<evidence type="ECO:0000259" key="2">
    <source>
        <dbReference type="PROSITE" id="PS50943"/>
    </source>
</evidence>
<dbReference type="PANTHER" id="PTHR46797">
    <property type="entry name" value="HTH-TYPE TRANSCRIPTIONAL REGULATOR"/>
    <property type="match status" value="1"/>
</dbReference>
<evidence type="ECO:0000256" key="1">
    <source>
        <dbReference type="ARBA" id="ARBA00023125"/>
    </source>
</evidence>
<sequence>MIGKRVQQLRKEKGLSLTELAERAGVAKSYISSLERDIQKNPSIQFLEKIAAVLKVPVDRLIDDQEETVVGERELDEEWYEIIKEAMTSGVDKQQFREFLDFNKWRMKRPNDE</sequence>
<dbReference type="PROSITE" id="PS51500">
    <property type="entry name" value="SIN"/>
    <property type="match status" value="1"/>
</dbReference>
<keyword evidence="1" id="KW-0238">DNA-binding</keyword>
<dbReference type="SUPFAM" id="SSF47406">
    <property type="entry name" value="SinR repressor dimerisation domain-like"/>
    <property type="match status" value="1"/>
</dbReference>
<gene>
    <name evidence="4" type="ORF">GC096_14270</name>
</gene>
<name>A0ABX1X9Z1_9BACL</name>
<dbReference type="Pfam" id="PF08671">
    <property type="entry name" value="SinI"/>
    <property type="match status" value="1"/>
</dbReference>